<dbReference type="PANTHER" id="PTHR47481:SF31">
    <property type="entry name" value="OS01G0873500 PROTEIN"/>
    <property type="match status" value="1"/>
</dbReference>
<dbReference type="Proteomes" id="UP001231189">
    <property type="component" value="Unassembled WGS sequence"/>
</dbReference>
<gene>
    <name evidence="2" type="ORF">QYE76_068855</name>
</gene>
<sequence>MLPSPPSSMAPFEPATPHPDAHLWAQVTAIQSVRSLVPVILEFKSNVFPKWRTLFNIDTVWMAVHGLFNDNKKTREVYHAEEFRNVKQEDRSINEYLNLQNAEADALVKVGAQVSDSNLVTNVIKGLHERFDNVADNTPSSHHFPPSSASATCCSRR</sequence>
<keyword evidence="3" id="KW-1185">Reference proteome</keyword>
<dbReference type="AlphaFoldDB" id="A0AAD8WCZ7"/>
<feature type="region of interest" description="Disordered" evidence="1">
    <location>
        <begin position="136"/>
        <end position="157"/>
    </location>
</feature>
<accession>A0AAD8WCZ7</accession>
<protein>
    <submittedName>
        <fullName evidence="2">Uncharacterized protein</fullName>
    </submittedName>
</protein>
<organism evidence="2 3">
    <name type="scientific">Lolium multiflorum</name>
    <name type="common">Italian ryegrass</name>
    <name type="synonym">Lolium perenne subsp. multiflorum</name>
    <dbReference type="NCBI Taxonomy" id="4521"/>
    <lineage>
        <taxon>Eukaryota</taxon>
        <taxon>Viridiplantae</taxon>
        <taxon>Streptophyta</taxon>
        <taxon>Embryophyta</taxon>
        <taxon>Tracheophyta</taxon>
        <taxon>Spermatophyta</taxon>
        <taxon>Magnoliopsida</taxon>
        <taxon>Liliopsida</taxon>
        <taxon>Poales</taxon>
        <taxon>Poaceae</taxon>
        <taxon>BOP clade</taxon>
        <taxon>Pooideae</taxon>
        <taxon>Poodae</taxon>
        <taxon>Poeae</taxon>
        <taxon>Poeae Chloroplast Group 2 (Poeae type)</taxon>
        <taxon>Loliodinae</taxon>
        <taxon>Loliinae</taxon>
        <taxon>Lolium</taxon>
    </lineage>
</organism>
<reference evidence="2" key="1">
    <citation type="submission" date="2023-07" db="EMBL/GenBank/DDBJ databases">
        <title>A chromosome-level genome assembly of Lolium multiflorum.</title>
        <authorList>
            <person name="Chen Y."/>
            <person name="Copetti D."/>
            <person name="Kolliker R."/>
            <person name="Studer B."/>
        </authorList>
    </citation>
    <scope>NUCLEOTIDE SEQUENCE</scope>
    <source>
        <strain evidence="2">02402/16</strain>
        <tissue evidence="2">Leaf</tissue>
    </source>
</reference>
<feature type="compositionally biased region" description="Low complexity" evidence="1">
    <location>
        <begin position="139"/>
        <end position="151"/>
    </location>
</feature>
<comment type="caution">
    <text evidence="2">The sequence shown here is derived from an EMBL/GenBank/DDBJ whole genome shotgun (WGS) entry which is preliminary data.</text>
</comment>
<proteinExistence type="predicted"/>
<dbReference type="EMBL" id="JAUUTY010000004">
    <property type="protein sequence ID" value="KAK1651050.1"/>
    <property type="molecule type" value="Genomic_DNA"/>
</dbReference>
<name>A0AAD8WCZ7_LOLMU</name>
<evidence type="ECO:0000313" key="3">
    <source>
        <dbReference type="Proteomes" id="UP001231189"/>
    </source>
</evidence>
<evidence type="ECO:0000313" key="2">
    <source>
        <dbReference type="EMBL" id="KAK1651050.1"/>
    </source>
</evidence>
<evidence type="ECO:0000256" key="1">
    <source>
        <dbReference type="SAM" id="MobiDB-lite"/>
    </source>
</evidence>
<dbReference type="PANTHER" id="PTHR47481">
    <property type="match status" value="1"/>
</dbReference>